<gene>
    <name evidence="16" type="primary">ptsP</name>
    <name evidence="16" type="ORF">GL279_16105</name>
</gene>
<evidence type="ECO:0000256" key="13">
    <source>
        <dbReference type="ARBA" id="ARBA00022842"/>
    </source>
</evidence>
<dbReference type="Gene3D" id="1.10.274.10">
    <property type="entry name" value="PtsI, HPr-binding domain"/>
    <property type="match status" value="1"/>
</dbReference>
<evidence type="ECO:0000256" key="10">
    <source>
        <dbReference type="ARBA" id="ARBA00022683"/>
    </source>
</evidence>
<dbReference type="CDD" id="cd00367">
    <property type="entry name" value="PTS-HPr_like"/>
    <property type="match status" value="1"/>
</dbReference>
<comment type="cofactor">
    <cofactor evidence="2">
        <name>Mg(2+)</name>
        <dbReference type="ChEBI" id="CHEBI:18420"/>
    </cofactor>
</comment>
<dbReference type="NCBIfam" id="TIGR01417">
    <property type="entry name" value="PTS_I_fam"/>
    <property type="match status" value="1"/>
</dbReference>
<dbReference type="NCBIfam" id="TIGR00830">
    <property type="entry name" value="PTBA"/>
    <property type="match status" value="1"/>
</dbReference>
<evidence type="ECO:0000256" key="11">
    <source>
        <dbReference type="ARBA" id="ARBA00022723"/>
    </source>
</evidence>
<evidence type="ECO:0000256" key="1">
    <source>
        <dbReference type="ARBA" id="ARBA00000683"/>
    </source>
</evidence>
<dbReference type="Gene3D" id="2.70.70.10">
    <property type="entry name" value="Glucose Permease (Domain IIA)"/>
    <property type="match status" value="1"/>
</dbReference>
<dbReference type="Pfam" id="PF00391">
    <property type="entry name" value="PEP-utilizers"/>
    <property type="match status" value="1"/>
</dbReference>
<dbReference type="GO" id="GO:0016301">
    <property type="term" value="F:kinase activity"/>
    <property type="evidence" value="ECO:0007669"/>
    <property type="project" value="UniProtKB-KW"/>
</dbReference>
<keyword evidence="11" id="KW-0479">Metal-binding</keyword>
<dbReference type="PANTHER" id="PTHR46244">
    <property type="entry name" value="PHOSPHOENOLPYRUVATE-PROTEIN PHOSPHOTRANSFERASE"/>
    <property type="match status" value="1"/>
</dbReference>
<keyword evidence="7" id="KW-0963">Cytoplasm</keyword>
<evidence type="ECO:0000256" key="8">
    <source>
        <dbReference type="ARBA" id="ARBA00022597"/>
    </source>
</evidence>
<dbReference type="AlphaFoldDB" id="A0A844H8U0"/>
<dbReference type="PROSITE" id="PS51093">
    <property type="entry name" value="PTS_EIIA_TYPE_1"/>
    <property type="match status" value="1"/>
</dbReference>
<dbReference type="PANTHER" id="PTHR46244:SF6">
    <property type="entry name" value="PHOSPHOENOLPYRUVATE-PROTEIN PHOSPHOTRANSFERASE"/>
    <property type="match status" value="1"/>
</dbReference>
<dbReference type="EC" id="2.7.3.9" evidence="5"/>
<dbReference type="Pfam" id="PF02896">
    <property type="entry name" value="PEP-utilizers_C"/>
    <property type="match status" value="1"/>
</dbReference>
<keyword evidence="12" id="KW-0418">Kinase</keyword>
<feature type="domain" description="PTS EIIA type-1" evidence="14">
    <location>
        <begin position="16"/>
        <end position="120"/>
    </location>
</feature>
<dbReference type="Gene3D" id="3.50.30.10">
    <property type="entry name" value="Phosphohistidine domain"/>
    <property type="match status" value="1"/>
</dbReference>
<dbReference type="PROSITE" id="PS00371">
    <property type="entry name" value="PTS_EIIA_TYPE_1_HIS"/>
    <property type="match status" value="1"/>
</dbReference>
<evidence type="ECO:0000256" key="6">
    <source>
        <dbReference type="ARBA" id="ARBA00022448"/>
    </source>
</evidence>
<dbReference type="Proteomes" id="UP000442533">
    <property type="component" value="Unassembled WGS sequence"/>
</dbReference>
<comment type="similarity">
    <text evidence="4">Belongs to the PEP-utilizing enzyme family.</text>
</comment>
<dbReference type="Pfam" id="PF00358">
    <property type="entry name" value="PTS_EIIA_1"/>
    <property type="match status" value="1"/>
</dbReference>
<dbReference type="GO" id="GO:0008965">
    <property type="term" value="F:phosphoenolpyruvate-protein phosphotransferase activity"/>
    <property type="evidence" value="ECO:0007669"/>
    <property type="project" value="UniProtKB-EC"/>
</dbReference>
<dbReference type="PRINTS" id="PR00107">
    <property type="entry name" value="PHOSPHOCPHPR"/>
</dbReference>
<dbReference type="Gene3D" id="3.20.20.60">
    <property type="entry name" value="Phosphoenolpyruvate-binding domains"/>
    <property type="match status" value="1"/>
</dbReference>
<dbReference type="PROSITE" id="PS00742">
    <property type="entry name" value="PEP_ENZYMES_2"/>
    <property type="match status" value="1"/>
</dbReference>
<evidence type="ECO:0000256" key="2">
    <source>
        <dbReference type="ARBA" id="ARBA00001946"/>
    </source>
</evidence>
<dbReference type="InterPro" id="IPR036618">
    <property type="entry name" value="PtsI_HPr-bd_sf"/>
</dbReference>
<dbReference type="SUPFAM" id="SSF55594">
    <property type="entry name" value="HPr-like"/>
    <property type="match status" value="1"/>
</dbReference>
<keyword evidence="6" id="KW-0813">Transport</keyword>
<dbReference type="SUPFAM" id="SSF52009">
    <property type="entry name" value="Phosphohistidine domain"/>
    <property type="match status" value="1"/>
</dbReference>
<evidence type="ECO:0000256" key="12">
    <source>
        <dbReference type="ARBA" id="ARBA00022777"/>
    </source>
</evidence>
<evidence type="ECO:0000259" key="14">
    <source>
        <dbReference type="PROSITE" id="PS51093"/>
    </source>
</evidence>
<comment type="catalytic activity">
    <reaction evidence="1">
        <text>L-histidyl-[protein] + phosphoenolpyruvate = N(pros)-phospho-L-histidyl-[protein] + pyruvate</text>
        <dbReference type="Rhea" id="RHEA:23880"/>
        <dbReference type="Rhea" id="RHEA-COMP:9745"/>
        <dbReference type="Rhea" id="RHEA-COMP:9746"/>
        <dbReference type="ChEBI" id="CHEBI:15361"/>
        <dbReference type="ChEBI" id="CHEBI:29979"/>
        <dbReference type="ChEBI" id="CHEBI:58702"/>
        <dbReference type="ChEBI" id="CHEBI:64837"/>
        <dbReference type="EC" id="2.7.3.9"/>
    </reaction>
</comment>
<dbReference type="InterPro" id="IPR006318">
    <property type="entry name" value="PTS_EI-like"/>
</dbReference>
<dbReference type="NCBIfam" id="TIGR01003">
    <property type="entry name" value="PTS_HPr_family"/>
    <property type="match status" value="1"/>
</dbReference>
<dbReference type="InterPro" id="IPR008279">
    <property type="entry name" value="PEP-util_enz_mobile_dom"/>
</dbReference>
<evidence type="ECO:0000256" key="9">
    <source>
        <dbReference type="ARBA" id="ARBA00022679"/>
    </source>
</evidence>
<dbReference type="InterPro" id="IPR050499">
    <property type="entry name" value="PEP-utilizing_PTS_enzyme"/>
</dbReference>
<dbReference type="PRINTS" id="PR01736">
    <property type="entry name" value="PHPHTRNFRASE"/>
</dbReference>
<dbReference type="InterPro" id="IPR011055">
    <property type="entry name" value="Dup_hybrid_motif"/>
</dbReference>
<comment type="caution">
    <text evidence="16">The sequence shown here is derived from an EMBL/GenBank/DDBJ whole genome shotgun (WGS) entry which is preliminary data.</text>
</comment>
<evidence type="ECO:0000313" key="16">
    <source>
        <dbReference type="EMBL" id="MTH36123.1"/>
    </source>
</evidence>
<dbReference type="Pfam" id="PF05524">
    <property type="entry name" value="PEP-utilisers_N"/>
    <property type="match status" value="1"/>
</dbReference>
<dbReference type="Pfam" id="PF00381">
    <property type="entry name" value="PTS-HPr"/>
    <property type="match status" value="1"/>
</dbReference>
<dbReference type="InterPro" id="IPR000121">
    <property type="entry name" value="PEP_util_C"/>
</dbReference>
<reference evidence="16 17" key="1">
    <citation type="submission" date="2019-11" db="EMBL/GenBank/DDBJ databases">
        <authorList>
            <person name="Dong K."/>
        </authorList>
    </citation>
    <scope>NUCLEOTIDE SEQUENCE [LARGE SCALE GENOMIC DNA]</scope>
    <source>
        <strain evidence="16 17">JCM 17370</strain>
    </source>
</reference>
<name>A0A844H8U0_9RHOB</name>
<protein>
    <recommendedName>
        <fullName evidence="5">phosphoenolpyruvate--protein phosphotransferase</fullName>
        <ecNumber evidence="5">2.7.3.9</ecNumber>
    </recommendedName>
</protein>
<dbReference type="GO" id="GO:0046872">
    <property type="term" value="F:metal ion binding"/>
    <property type="evidence" value="ECO:0007669"/>
    <property type="project" value="UniProtKB-KW"/>
</dbReference>
<dbReference type="SUPFAM" id="SSF51621">
    <property type="entry name" value="Phosphoenolpyruvate/pyruvate domain"/>
    <property type="match status" value="1"/>
</dbReference>
<evidence type="ECO:0000259" key="15">
    <source>
        <dbReference type="PROSITE" id="PS51350"/>
    </source>
</evidence>
<evidence type="ECO:0000256" key="4">
    <source>
        <dbReference type="ARBA" id="ARBA00007837"/>
    </source>
</evidence>
<keyword evidence="8" id="KW-0762">Sugar transport</keyword>
<proteinExistence type="inferred from homology"/>
<dbReference type="InterPro" id="IPR036637">
    <property type="entry name" value="Phosphohistidine_dom_sf"/>
</dbReference>
<keyword evidence="17" id="KW-1185">Reference proteome</keyword>
<dbReference type="SUPFAM" id="SSF47831">
    <property type="entry name" value="Enzyme I of the PEP:sugar phosphotransferase system HPr-binding (sub)domain"/>
    <property type="match status" value="1"/>
</dbReference>
<evidence type="ECO:0000313" key="17">
    <source>
        <dbReference type="Proteomes" id="UP000442533"/>
    </source>
</evidence>
<dbReference type="EMBL" id="WMIF01000029">
    <property type="protein sequence ID" value="MTH36123.1"/>
    <property type="molecule type" value="Genomic_DNA"/>
</dbReference>
<dbReference type="GO" id="GO:0009401">
    <property type="term" value="P:phosphoenolpyruvate-dependent sugar phosphotransferase system"/>
    <property type="evidence" value="ECO:0007669"/>
    <property type="project" value="UniProtKB-KW"/>
</dbReference>
<evidence type="ECO:0000256" key="7">
    <source>
        <dbReference type="ARBA" id="ARBA00022490"/>
    </source>
</evidence>
<dbReference type="PROSITE" id="PS51350">
    <property type="entry name" value="PTS_HPR_DOM"/>
    <property type="match status" value="1"/>
</dbReference>
<keyword evidence="13" id="KW-0460">Magnesium</keyword>
<evidence type="ECO:0000256" key="5">
    <source>
        <dbReference type="ARBA" id="ARBA00012232"/>
    </source>
</evidence>
<evidence type="ECO:0000256" key="3">
    <source>
        <dbReference type="ARBA" id="ARBA00004496"/>
    </source>
</evidence>
<keyword evidence="9 16" id="KW-0808">Transferase</keyword>
<dbReference type="InterPro" id="IPR000032">
    <property type="entry name" value="HPr-like"/>
</dbReference>
<comment type="subcellular location">
    <subcellularLocation>
        <location evidence="3">Cytoplasm</location>
    </subcellularLocation>
</comment>
<dbReference type="InterPro" id="IPR035895">
    <property type="entry name" value="HPr-like_sf"/>
</dbReference>
<accession>A0A844H8U0</accession>
<sequence length="833" mass="86396">MAPSSGRLVDLAEVPDPVFAERILGDGFAIDPAEGLLCAPFDGRVIGLHDSGHAVTLRARNGAEVLMHVGIDTVGLNGQGFQPQVRDGDAVRQGQVLIRFDRARIAAQVPSMMIPVILTNGDDFTLTGRAAPGTVQTGDAAAQLAPSGAEAEAAAPVAAAPAGLTRQAVLADPFGLHARPAGVIAQHAKSAGVPVQIALNGKTVDARSPTALMTLGAKQGDALTILAAPEAQAAVEAIAAFVETHAAGGAAKPAAPAPAAAPVQALPPHTAGHSLAFSGAPAVPGIAIGHSLGLRPAELSVPETGADAATETAALDRALDQARAAIRAQMQGHDRTQAEILEAHLSFLDDSALGDEARALIARGKSAAYGWKTALDGQILALRALGNPVMAERASDLQDVQRRVVRLILGQGDEDIALDRPTVIFAEDLLPSQFAALDHDRLAGICLAGSGPTAHIAILAAARGVPMVVAAGAEVLRVPDGQPVILEGERGTIRVNPPEADLAETRARHDARRARAQADLAHAGATCHMADGTRIEVVANLGNLADVAPALAAGAEGCGLLRSEFLYLDRDSAPTEDEQFQQYQAIADALQGRPLIIRTLDAGADKDVPYVQLPADENPALGLRGIRMSLFQPDLLRDQIRAILRVRPWGQVKLLLPMIATLEDLRRVRAVVDAESAALGRDVPIKLGVMVEVPSAALMAARFAGEVDFFSVGTNDLTQYTLAMDRCNPRLAPQLDPFHPAVLHLIALACQGAATRGRWVGVCGNLAASALAAPVLIGLGVTELSASAKALPEIKALVRGLDMAQCRALAAQALELENAAQVRALLDRAFPGH</sequence>
<dbReference type="Gene3D" id="3.30.1340.10">
    <property type="entry name" value="HPr-like"/>
    <property type="match status" value="1"/>
</dbReference>
<feature type="domain" description="HPr" evidence="15">
    <location>
        <begin position="163"/>
        <end position="251"/>
    </location>
</feature>
<dbReference type="OrthoDB" id="9765468at2"/>
<dbReference type="InterPro" id="IPR001127">
    <property type="entry name" value="PTS_EIIA_1_perm"/>
</dbReference>
<dbReference type="GO" id="GO:0005737">
    <property type="term" value="C:cytoplasm"/>
    <property type="evidence" value="ECO:0007669"/>
    <property type="project" value="UniProtKB-SubCell"/>
</dbReference>
<keyword evidence="10" id="KW-0598">Phosphotransferase system</keyword>
<dbReference type="FunFam" id="2.70.70.10:FF:000001">
    <property type="entry name" value="PTS system glucose-specific IIA component"/>
    <property type="match status" value="1"/>
</dbReference>
<dbReference type="InterPro" id="IPR023151">
    <property type="entry name" value="PEP_util_CS"/>
</dbReference>
<dbReference type="InterPro" id="IPR040442">
    <property type="entry name" value="Pyrv_kinase-like_dom_sf"/>
</dbReference>
<dbReference type="SUPFAM" id="SSF51261">
    <property type="entry name" value="Duplicated hybrid motif"/>
    <property type="match status" value="1"/>
</dbReference>
<dbReference type="InterPro" id="IPR008731">
    <property type="entry name" value="PTS_EIN"/>
</dbReference>
<dbReference type="InterPro" id="IPR015813">
    <property type="entry name" value="Pyrv/PenolPyrv_kinase-like_dom"/>
</dbReference>
<keyword evidence="16" id="KW-0670">Pyruvate</keyword>
<organism evidence="16 17">
    <name type="scientific">Paracoccus limosus</name>
    <dbReference type="NCBI Taxonomy" id="913252"/>
    <lineage>
        <taxon>Bacteria</taxon>
        <taxon>Pseudomonadati</taxon>
        <taxon>Pseudomonadota</taxon>
        <taxon>Alphaproteobacteria</taxon>
        <taxon>Rhodobacterales</taxon>
        <taxon>Paracoccaceae</taxon>
        <taxon>Paracoccus</taxon>
    </lineage>
</organism>